<dbReference type="Pfam" id="PF03960">
    <property type="entry name" value="ArsC"/>
    <property type="match status" value="1"/>
</dbReference>
<gene>
    <name evidence="2" type="primary">mgsR</name>
    <name evidence="2" type="ORF">GCM10007968_19300</name>
</gene>
<dbReference type="InterPro" id="IPR006660">
    <property type="entry name" value="Arsenate_reductase-like"/>
</dbReference>
<reference evidence="2" key="1">
    <citation type="journal article" date="2014" name="Int. J. Syst. Evol. Microbiol.">
        <title>Complete genome sequence of Corynebacterium casei LMG S-19264T (=DSM 44701T), isolated from a smear-ripened cheese.</title>
        <authorList>
            <consortium name="US DOE Joint Genome Institute (JGI-PGF)"/>
            <person name="Walter F."/>
            <person name="Albersmeier A."/>
            <person name="Kalinowski J."/>
            <person name="Ruckert C."/>
        </authorList>
    </citation>
    <scope>NUCLEOTIDE SEQUENCE</scope>
    <source>
        <strain evidence="2">JCM 15325</strain>
    </source>
</reference>
<dbReference type="CDD" id="cd03032">
    <property type="entry name" value="ArsC_Spx"/>
    <property type="match status" value="1"/>
</dbReference>
<evidence type="ECO:0000313" key="3">
    <source>
        <dbReference type="Proteomes" id="UP000654670"/>
    </source>
</evidence>
<comment type="caution">
    <text evidence="2">The sequence shown here is derived from an EMBL/GenBank/DDBJ whole genome shotgun (WGS) entry which is preliminary data.</text>
</comment>
<dbReference type="PANTHER" id="PTHR30041">
    <property type="entry name" value="ARSENATE REDUCTASE"/>
    <property type="match status" value="1"/>
</dbReference>
<evidence type="ECO:0000313" key="2">
    <source>
        <dbReference type="EMBL" id="GGL55314.1"/>
    </source>
</evidence>
<dbReference type="SUPFAM" id="SSF52833">
    <property type="entry name" value="Thioredoxin-like"/>
    <property type="match status" value="1"/>
</dbReference>
<dbReference type="NCBIfam" id="NF002459">
    <property type="entry name" value="PRK01655.1"/>
    <property type="match status" value="1"/>
</dbReference>
<dbReference type="InterPro" id="IPR036249">
    <property type="entry name" value="Thioredoxin-like_sf"/>
</dbReference>
<comment type="similarity">
    <text evidence="1">Belongs to the ArsC family.</text>
</comment>
<protein>
    <submittedName>
        <fullName evidence="2">Regulatory protein MgsR</fullName>
    </submittedName>
</protein>
<dbReference type="PROSITE" id="PS51353">
    <property type="entry name" value="ARSC"/>
    <property type="match status" value="1"/>
</dbReference>
<keyword evidence="3" id="KW-1185">Reference proteome</keyword>
<dbReference type="NCBIfam" id="TIGR01617">
    <property type="entry name" value="arsC_related"/>
    <property type="match status" value="1"/>
</dbReference>
<dbReference type="EMBL" id="BMOK01000007">
    <property type="protein sequence ID" value="GGL55314.1"/>
    <property type="molecule type" value="Genomic_DNA"/>
</dbReference>
<dbReference type="Proteomes" id="UP000654670">
    <property type="component" value="Unassembled WGS sequence"/>
</dbReference>
<accession>A0A917W2T8</accession>
<dbReference type="PANTHER" id="PTHR30041:SF7">
    <property type="entry name" value="GLOBAL TRANSCRIPTIONAL REGULATOR SPX"/>
    <property type="match status" value="1"/>
</dbReference>
<dbReference type="InterPro" id="IPR006504">
    <property type="entry name" value="Tscrpt_reg_Spx/MgsR"/>
</dbReference>
<dbReference type="PROSITE" id="PS51354">
    <property type="entry name" value="GLUTAREDOXIN_2"/>
    <property type="match status" value="1"/>
</dbReference>
<dbReference type="AlphaFoldDB" id="A0A917W2T8"/>
<reference evidence="2" key="2">
    <citation type="submission" date="2020-09" db="EMBL/GenBank/DDBJ databases">
        <authorList>
            <person name="Sun Q."/>
            <person name="Ohkuma M."/>
        </authorList>
    </citation>
    <scope>NUCLEOTIDE SEQUENCE</scope>
    <source>
        <strain evidence="2">JCM 15325</strain>
    </source>
</reference>
<evidence type="ECO:0000256" key="1">
    <source>
        <dbReference type="PROSITE-ProRule" id="PRU01282"/>
    </source>
</evidence>
<organism evidence="2 3">
    <name type="scientific">Sporolactobacillus putidus</name>
    <dbReference type="NCBI Taxonomy" id="492735"/>
    <lineage>
        <taxon>Bacteria</taxon>
        <taxon>Bacillati</taxon>
        <taxon>Bacillota</taxon>
        <taxon>Bacilli</taxon>
        <taxon>Bacillales</taxon>
        <taxon>Sporolactobacillaceae</taxon>
        <taxon>Sporolactobacillus</taxon>
    </lineage>
</organism>
<name>A0A917W2T8_9BACL</name>
<sequence>MKKLIFYTYPSCTSCRKTKGWLKEHAISYEERHLFRNRPNVTELMELIKLSKSGVEDILATRSTTYKQLGVDLDNLPLSRALQLLSEEPKLLRRPILTDGERLVVGYHQDDLMQMAFRKTEDKKQTAIKS</sequence>
<dbReference type="RefSeq" id="WP_308424078.1">
    <property type="nucleotide sequence ID" value="NZ_BMOK01000007.1"/>
</dbReference>
<dbReference type="Gene3D" id="3.40.30.10">
    <property type="entry name" value="Glutaredoxin"/>
    <property type="match status" value="1"/>
</dbReference>
<proteinExistence type="inferred from homology"/>